<accession>A0ABZ2ZV26</accession>
<evidence type="ECO:0000313" key="1">
    <source>
        <dbReference type="EMBL" id="WZP16042.1"/>
    </source>
</evidence>
<evidence type="ECO:0000313" key="2">
    <source>
        <dbReference type="Proteomes" id="UP001448858"/>
    </source>
</evidence>
<keyword evidence="2" id="KW-1185">Reference proteome</keyword>
<dbReference type="Proteomes" id="UP001448858">
    <property type="component" value="Chromosome"/>
</dbReference>
<organism evidence="1 2">
    <name type="scientific">Arthrobacter citreus</name>
    <dbReference type="NCBI Taxonomy" id="1670"/>
    <lineage>
        <taxon>Bacteria</taxon>
        <taxon>Bacillati</taxon>
        <taxon>Actinomycetota</taxon>
        <taxon>Actinomycetes</taxon>
        <taxon>Micrococcales</taxon>
        <taxon>Micrococcaceae</taxon>
        <taxon>Arthrobacter</taxon>
    </lineage>
</organism>
<protein>
    <submittedName>
        <fullName evidence="1">Uncharacterized protein</fullName>
    </submittedName>
</protein>
<proteinExistence type="predicted"/>
<dbReference type="RefSeq" id="WP_342023688.1">
    <property type="nucleotide sequence ID" value="NZ_CP151657.1"/>
</dbReference>
<reference evidence="1 2" key="1">
    <citation type="submission" date="2024-04" db="EMBL/GenBank/DDBJ databases">
        <title>Arthrobacter sp. from Plains bison fecal sample.</title>
        <authorList>
            <person name="Ruzzini A."/>
        </authorList>
    </citation>
    <scope>NUCLEOTIDE SEQUENCE [LARGE SCALE GENOMIC DNA]</scope>
    <source>
        <strain evidence="1 2">EINP1</strain>
    </source>
</reference>
<dbReference type="EMBL" id="CP151657">
    <property type="protein sequence ID" value="WZP16042.1"/>
    <property type="molecule type" value="Genomic_DNA"/>
</dbReference>
<gene>
    <name evidence="1" type="ORF">AAE021_00145</name>
</gene>
<sequence>MGKYTDTFVRFVEQASDAVAFEDKRLVPDEVNAERFRRLREAEKQLLEFLPSETAAKSSDAAREAALNQLRPLDADSVAVANNEWAKVQQLEAAGRSLEVLIRGGDQFRLAAILDKYPTVLEASRKDASDIVAEIQERVLTRLAELDDSNAVKYSEAKQSAMTDAAWRRVMLEATSGEGVSSYEARAGVSLADPVGYRRSAPAFDELARLQRAIRAVRDFARFQVVE</sequence>
<name>A0ABZ2ZV26_9MICC</name>